<dbReference type="InterPro" id="IPR006700">
    <property type="entry name" value="RsmE"/>
</dbReference>
<dbReference type="AlphaFoldDB" id="A0A1G6CID6"/>
<dbReference type="Pfam" id="PF04452">
    <property type="entry name" value="Methyltrans_RNA"/>
    <property type="match status" value="1"/>
</dbReference>
<dbReference type="PANTHER" id="PTHR30027:SF3">
    <property type="entry name" value="16S RRNA (URACIL(1498)-N(3))-METHYLTRANSFERASE"/>
    <property type="match status" value="1"/>
</dbReference>
<dbReference type="InterPro" id="IPR046886">
    <property type="entry name" value="RsmE_MTase_dom"/>
</dbReference>
<evidence type="ECO:0000256" key="2">
    <source>
        <dbReference type="ARBA" id="ARBA00005528"/>
    </source>
</evidence>
<evidence type="ECO:0000256" key="7">
    <source>
        <dbReference type="ARBA" id="ARBA00022691"/>
    </source>
</evidence>
<evidence type="ECO:0000256" key="9">
    <source>
        <dbReference type="ARBA" id="ARBA00047944"/>
    </source>
</evidence>
<gene>
    <name evidence="13" type="ORF">SAMN05660653_01542</name>
</gene>
<dbReference type="RefSeq" id="WP_244148683.1">
    <property type="nucleotide sequence ID" value="NZ_FMXO01000008.1"/>
</dbReference>
<proteinExistence type="inferred from homology"/>
<dbReference type="STRING" id="617002.SAMN05660653_01542"/>
<dbReference type="Pfam" id="PF20260">
    <property type="entry name" value="PUA_4"/>
    <property type="match status" value="1"/>
</dbReference>
<evidence type="ECO:0000256" key="5">
    <source>
        <dbReference type="ARBA" id="ARBA00022603"/>
    </source>
</evidence>
<keyword evidence="14" id="KW-1185">Reference proteome</keyword>
<organism evidence="13 14">
    <name type="scientific">Desulfonatronum thiosulfatophilum</name>
    <dbReference type="NCBI Taxonomy" id="617002"/>
    <lineage>
        <taxon>Bacteria</taxon>
        <taxon>Pseudomonadati</taxon>
        <taxon>Thermodesulfobacteriota</taxon>
        <taxon>Desulfovibrionia</taxon>
        <taxon>Desulfovibrionales</taxon>
        <taxon>Desulfonatronaceae</taxon>
        <taxon>Desulfonatronum</taxon>
    </lineage>
</organism>
<dbReference type="CDD" id="cd18084">
    <property type="entry name" value="RsmE-like"/>
    <property type="match status" value="1"/>
</dbReference>
<evidence type="ECO:0000256" key="8">
    <source>
        <dbReference type="ARBA" id="ARBA00025699"/>
    </source>
</evidence>
<evidence type="ECO:0000256" key="3">
    <source>
        <dbReference type="ARBA" id="ARBA00022490"/>
    </source>
</evidence>
<accession>A0A1G6CID6</accession>
<dbReference type="EC" id="2.1.1.193" evidence="10"/>
<dbReference type="PANTHER" id="PTHR30027">
    <property type="entry name" value="RIBOSOMAL RNA SMALL SUBUNIT METHYLTRANSFERASE E"/>
    <property type="match status" value="1"/>
</dbReference>
<keyword evidence="5 10" id="KW-0489">Methyltransferase</keyword>
<dbReference type="SUPFAM" id="SSF88697">
    <property type="entry name" value="PUA domain-like"/>
    <property type="match status" value="1"/>
</dbReference>
<evidence type="ECO:0000256" key="4">
    <source>
        <dbReference type="ARBA" id="ARBA00022552"/>
    </source>
</evidence>
<comment type="catalytic activity">
    <reaction evidence="9 10">
        <text>uridine(1498) in 16S rRNA + S-adenosyl-L-methionine = N(3)-methyluridine(1498) in 16S rRNA + S-adenosyl-L-homocysteine + H(+)</text>
        <dbReference type="Rhea" id="RHEA:42920"/>
        <dbReference type="Rhea" id="RHEA-COMP:10283"/>
        <dbReference type="Rhea" id="RHEA-COMP:10284"/>
        <dbReference type="ChEBI" id="CHEBI:15378"/>
        <dbReference type="ChEBI" id="CHEBI:57856"/>
        <dbReference type="ChEBI" id="CHEBI:59789"/>
        <dbReference type="ChEBI" id="CHEBI:65315"/>
        <dbReference type="ChEBI" id="CHEBI:74502"/>
        <dbReference type="EC" id="2.1.1.193"/>
    </reaction>
</comment>
<dbReference type="InterPro" id="IPR046887">
    <property type="entry name" value="RsmE_PUA-like"/>
</dbReference>
<evidence type="ECO:0000313" key="13">
    <source>
        <dbReference type="EMBL" id="SDB32525.1"/>
    </source>
</evidence>
<evidence type="ECO:0000256" key="1">
    <source>
        <dbReference type="ARBA" id="ARBA00004496"/>
    </source>
</evidence>
<reference evidence="13 14" key="1">
    <citation type="submission" date="2016-10" db="EMBL/GenBank/DDBJ databases">
        <authorList>
            <person name="de Groot N.N."/>
        </authorList>
    </citation>
    <scope>NUCLEOTIDE SEQUENCE [LARGE SCALE GENOMIC DNA]</scope>
    <source>
        <strain evidence="13 14">ASO4-2</strain>
    </source>
</reference>
<evidence type="ECO:0000313" key="14">
    <source>
        <dbReference type="Proteomes" id="UP000198771"/>
    </source>
</evidence>
<dbReference type="Proteomes" id="UP000198771">
    <property type="component" value="Unassembled WGS sequence"/>
</dbReference>
<evidence type="ECO:0000259" key="12">
    <source>
        <dbReference type="Pfam" id="PF20260"/>
    </source>
</evidence>
<evidence type="ECO:0000259" key="11">
    <source>
        <dbReference type="Pfam" id="PF04452"/>
    </source>
</evidence>
<dbReference type="InterPro" id="IPR029028">
    <property type="entry name" value="Alpha/beta_knot_MTases"/>
</dbReference>
<comment type="function">
    <text evidence="8 10">Specifically methylates the N3 position of the uracil ring of uridine 1498 (m3U1498) in 16S rRNA. Acts on the fully assembled 30S ribosomal subunit.</text>
</comment>
<dbReference type="InterPro" id="IPR029026">
    <property type="entry name" value="tRNA_m1G_MTases_N"/>
</dbReference>
<dbReference type="EMBL" id="FMXO01000008">
    <property type="protein sequence ID" value="SDB32525.1"/>
    <property type="molecule type" value="Genomic_DNA"/>
</dbReference>
<name>A0A1G6CID6_9BACT</name>
<dbReference type="GO" id="GO:0070475">
    <property type="term" value="P:rRNA base methylation"/>
    <property type="evidence" value="ECO:0007669"/>
    <property type="project" value="TreeGrafter"/>
</dbReference>
<dbReference type="InterPro" id="IPR015947">
    <property type="entry name" value="PUA-like_sf"/>
</dbReference>
<keyword evidence="3 10" id="KW-0963">Cytoplasm</keyword>
<evidence type="ECO:0000256" key="6">
    <source>
        <dbReference type="ARBA" id="ARBA00022679"/>
    </source>
</evidence>
<feature type="domain" description="Ribosomal RNA small subunit methyltransferase E PUA-like" evidence="12">
    <location>
        <begin position="17"/>
        <end position="63"/>
    </location>
</feature>
<dbReference type="GO" id="GO:0070042">
    <property type="term" value="F:rRNA (uridine-N3-)-methyltransferase activity"/>
    <property type="evidence" value="ECO:0007669"/>
    <property type="project" value="TreeGrafter"/>
</dbReference>
<dbReference type="SUPFAM" id="SSF75217">
    <property type="entry name" value="alpha/beta knot"/>
    <property type="match status" value="1"/>
</dbReference>
<dbReference type="NCBIfam" id="NF008703">
    <property type="entry name" value="PRK11713.6-2"/>
    <property type="match status" value="1"/>
</dbReference>
<dbReference type="PIRSF" id="PIRSF015601">
    <property type="entry name" value="MTase_slr0722"/>
    <property type="match status" value="1"/>
</dbReference>
<keyword evidence="7 10" id="KW-0949">S-adenosyl-L-methionine</keyword>
<comment type="similarity">
    <text evidence="2 10">Belongs to the RNA methyltransferase RsmE family.</text>
</comment>
<keyword evidence="6 10" id="KW-0808">Transferase</keyword>
<dbReference type="GO" id="GO:0005737">
    <property type="term" value="C:cytoplasm"/>
    <property type="evidence" value="ECO:0007669"/>
    <property type="project" value="UniProtKB-SubCell"/>
</dbReference>
<dbReference type="NCBIfam" id="TIGR00046">
    <property type="entry name" value="RsmE family RNA methyltransferase"/>
    <property type="match status" value="1"/>
</dbReference>
<keyword evidence="4 10" id="KW-0698">rRNA processing</keyword>
<dbReference type="Gene3D" id="3.40.1280.10">
    <property type="match status" value="1"/>
</dbReference>
<comment type="subcellular location">
    <subcellularLocation>
        <location evidence="1 10">Cytoplasm</location>
    </subcellularLocation>
</comment>
<feature type="domain" description="Ribosomal RNA small subunit methyltransferase E methyltransferase" evidence="11">
    <location>
        <begin position="73"/>
        <end position="231"/>
    </location>
</feature>
<protein>
    <recommendedName>
        <fullName evidence="10">Ribosomal RNA small subunit methyltransferase E</fullName>
        <ecNumber evidence="10">2.1.1.193</ecNumber>
    </recommendedName>
</protein>
<sequence>MKSLYLPPDQWREPFVLEGSEAHHLLKVLRARPGDTIRAIDGCGRSGIFAIQRLERKAAYLDLISEQTRPPREREIILALGWNKTARRGWLLEKAVELEASGIVFWQAERSQGRAPDIPKESWSAQLVAAAKQCGNARLPFLGIASGGATELVRQFGSSPGKLLLWEHVARERLFNPGLLPATGRTIIVLGPEGGLTDEEAHVFIQAGFDPLSLGRSVLRWETAALLCLGLCYWANQ</sequence>
<evidence type="ECO:0000256" key="10">
    <source>
        <dbReference type="PIRNR" id="PIRNR015601"/>
    </source>
</evidence>